<keyword evidence="4" id="KW-1185">Reference proteome</keyword>
<feature type="region of interest" description="Disordered" evidence="1">
    <location>
        <begin position="67"/>
        <end position="100"/>
    </location>
</feature>
<protein>
    <submittedName>
        <fullName evidence="3">Uncharacterized protein</fullName>
    </submittedName>
</protein>
<keyword evidence="2" id="KW-1133">Transmembrane helix</keyword>
<proteinExistence type="predicted"/>
<keyword evidence="2" id="KW-0812">Transmembrane</keyword>
<dbReference type="VEuPathDB" id="FungiDB:CC77DRAFT_464618"/>
<evidence type="ECO:0000256" key="1">
    <source>
        <dbReference type="SAM" id="MobiDB-lite"/>
    </source>
</evidence>
<dbReference type="GeneID" id="29117393"/>
<reference evidence="3 4" key="1">
    <citation type="submission" date="2016-05" db="EMBL/GenBank/DDBJ databases">
        <title>Comparative analysis of secretome profiles of manganese(II)-oxidizing ascomycete fungi.</title>
        <authorList>
            <consortium name="DOE Joint Genome Institute"/>
            <person name="Zeiner C.A."/>
            <person name="Purvine S.O."/>
            <person name="Zink E.M."/>
            <person name="Wu S."/>
            <person name="Pasa-Tolic L."/>
            <person name="Chaput D.L."/>
            <person name="Haridas S."/>
            <person name="Grigoriev I.V."/>
            <person name="Santelli C.M."/>
            <person name="Hansel C.M."/>
        </authorList>
    </citation>
    <scope>NUCLEOTIDE SEQUENCE [LARGE SCALE GENOMIC DNA]</scope>
    <source>
        <strain evidence="3 4">SRC1lrK2f</strain>
    </source>
</reference>
<feature type="compositionally biased region" description="Polar residues" evidence="1">
    <location>
        <begin position="69"/>
        <end position="78"/>
    </location>
</feature>
<sequence>MLTRLPRQAQDLKLSILLHSNRPSDLLSSVVSQLFTHITVILSILIIITRLSERRVYERHVWPPFLNNRAATSSTGPYQNLRDKNPIGIRARRPEQETKH</sequence>
<evidence type="ECO:0000256" key="2">
    <source>
        <dbReference type="SAM" id="Phobius"/>
    </source>
</evidence>
<dbReference type="AlphaFoldDB" id="A0A177D7F5"/>
<evidence type="ECO:0000313" key="3">
    <source>
        <dbReference type="EMBL" id="OAG15358.1"/>
    </source>
</evidence>
<evidence type="ECO:0000313" key="4">
    <source>
        <dbReference type="Proteomes" id="UP000077248"/>
    </source>
</evidence>
<dbReference type="KEGG" id="aalt:CC77DRAFT_464618"/>
<accession>A0A177D7F5</accession>
<gene>
    <name evidence="3" type="ORF">CC77DRAFT_464618</name>
</gene>
<keyword evidence="2" id="KW-0472">Membrane</keyword>
<organism evidence="3 4">
    <name type="scientific">Alternaria alternata</name>
    <name type="common">Alternaria rot fungus</name>
    <name type="synonym">Torula alternata</name>
    <dbReference type="NCBI Taxonomy" id="5599"/>
    <lineage>
        <taxon>Eukaryota</taxon>
        <taxon>Fungi</taxon>
        <taxon>Dikarya</taxon>
        <taxon>Ascomycota</taxon>
        <taxon>Pezizomycotina</taxon>
        <taxon>Dothideomycetes</taxon>
        <taxon>Pleosporomycetidae</taxon>
        <taxon>Pleosporales</taxon>
        <taxon>Pleosporineae</taxon>
        <taxon>Pleosporaceae</taxon>
        <taxon>Alternaria</taxon>
        <taxon>Alternaria sect. Alternaria</taxon>
        <taxon>Alternaria alternata complex</taxon>
    </lineage>
</organism>
<dbReference type="RefSeq" id="XP_018380779.1">
    <property type="nucleotide sequence ID" value="XM_018531799.1"/>
</dbReference>
<dbReference type="EMBL" id="KV441494">
    <property type="protein sequence ID" value="OAG15358.1"/>
    <property type="molecule type" value="Genomic_DNA"/>
</dbReference>
<dbReference type="Proteomes" id="UP000077248">
    <property type="component" value="Unassembled WGS sequence"/>
</dbReference>
<feature type="transmembrane region" description="Helical" evidence="2">
    <location>
        <begin position="26"/>
        <end position="49"/>
    </location>
</feature>
<name>A0A177D7F5_ALTAL</name>